<dbReference type="CDD" id="cd06088">
    <property type="entry name" value="KOW_RPL14"/>
    <property type="match status" value="1"/>
</dbReference>
<dbReference type="InterPro" id="IPR014722">
    <property type="entry name" value="Rib_uL2_dom2"/>
</dbReference>
<name>A0ABY1JBV4_9BACT</name>
<keyword evidence="2" id="KW-0687">Ribonucleoprotein</keyword>
<dbReference type="InterPro" id="IPR008991">
    <property type="entry name" value="Translation_prot_SH3-like_sf"/>
</dbReference>
<protein>
    <recommendedName>
        <fullName evidence="5">LSU ribosomal protein L14E</fullName>
    </recommendedName>
</protein>
<evidence type="ECO:0008006" key="5">
    <source>
        <dbReference type="Google" id="ProtNLM"/>
    </source>
</evidence>
<gene>
    <name evidence="3" type="ORF">SAMN05444368_0612</name>
</gene>
<accession>A0ABY1JBV4</accession>
<dbReference type="EMBL" id="FSQZ01000001">
    <property type="protein sequence ID" value="SIN64476.1"/>
    <property type="molecule type" value="Genomic_DNA"/>
</dbReference>
<comment type="caution">
    <text evidence="3">The sequence shown here is derived from an EMBL/GenBank/DDBJ whole genome shotgun (WGS) entry which is preliminary data.</text>
</comment>
<keyword evidence="4" id="KW-1185">Reference proteome</keyword>
<keyword evidence="1" id="KW-0689">Ribosomal protein</keyword>
<sequence length="89" mass="10449">MDLDDFDIGRVVMSKRGKDKGAFYVVVGKDESSNRVYVADGKSRKIARPKKKNPRHLQLTNWSFPELRERLEGDRKIDDEWIRQRLSSI</sequence>
<evidence type="ECO:0000313" key="3">
    <source>
        <dbReference type="EMBL" id="SIN64476.1"/>
    </source>
</evidence>
<dbReference type="SUPFAM" id="SSF50104">
    <property type="entry name" value="Translation proteins SH3-like domain"/>
    <property type="match status" value="1"/>
</dbReference>
<dbReference type="InterPro" id="IPR041985">
    <property type="entry name" value="Ribosomal_eL14_KOW"/>
</dbReference>
<evidence type="ECO:0000256" key="1">
    <source>
        <dbReference type="ARBA" id="ARBA00022980"/>
    </source>
</evidence>
<evidence type="ECO:0000313" key="4">
    <source>
        <dbReference type="Proteomes" id="UP000185093"/>
    </source>
</evidence>
<reference evidence="3 4" key="1">
    <citation type="submission" date="2016-11" db="EMBL/GenBank/DDBJ databases">
        <authorList>
            <person name="Varghese N."/>
            <person name="Submissions S."/>
        </authorList>
    </citation>
    <scope>NUCLEOTIDE SEQUENCE [LARGE SCALE GENOMIC DNA]</scope>
    <source>
        <strain evidence="3 4">DSM 20664</strain>
    </source>
</reference>
<dbReference type="Gene3D" id="2.30.30.30">
    <property type="match status" value="1"/>
</dbReference>
<evidence type="ECO:0000256" key="2">
    <source>
        <dbReference type="ARBA" id="ARBA00023274"/>
    </source>
</evidence>
<dbReference type="Proteomes" id="UP000185093">
    <property type="component" value="Unassembled WGS sequence"/>
</dbReference>
<proteinExistence type="predicted"/>
<organism evidence="3 4">
    <name type="scientific">Acetomicrobium flavidum</name>
    <dbReference type="NCBI Taxonomy" id="49896"/>
    <lineage>
        <taxon>Bacteria</taxon>
        <taxon>Thermotogati</taxon>
        <taxon>Synergistota</taxon>
        <taxon>Synergistia</taxon>
        <taxon>Synergistales</taxon>
        <taxon>Acetomicrobiaceae</taxon>
        <taxon>Acetomicrobium</taxon>
    </lineage>
</organism>